<accession>A0ABR8YN62</accession>
<reference evidence="1 2" key="1">
    <citation type="submission" date="2020-08" db="EMBL/GenBank/DDBJ databases">
        <title>A Genomic Blueprint of the Chicken Gut Microbiome.</title>
        <authorList>
            <person name="Gilroy R."/>
            <person name="Ravi A."/>
            <person name="Getino M."/>
            <person name="Pursley I."/>
            <person name="Horton D.L."/>
            <person name="Alikhan N.-F."/>
            <person name="Baker D."/>
            <person name="Gharbi K."/>
            <person name="Hall N."/>
            <person name="Watson M."/>
            <person name="Adriaenssens E.M."/>
            <person name="Foster-Nyarko E."/>
            <person name="Jarju S."/>
            <person name="Secka A."/>
            <person name="Antonio M."/>
            <person name="Oren A."/>
            <person name="Chaudhuri R."/>
            <person name="La Ragione R.M."/>
            <person name="Hildebrand F."/>
            <person name="Pallen M.J."/>
        </authorList>
    </citation>
    <scope>NUCLEOTIDE SEQUENCE [LARGE SCALE GENOMIC DNA]</scope>
    <source>
        <strain evidence="1 2">N37</strain>
    </source>
</reference>
<dbReference type="GO" id="GO:0006508">
    <property type="term" value="P:proteolysis"/>
    <property type="evidence" value="ECO:0007669"/>
    <property type="project" value="UniProtKB-KW"/>
</dbReference>
<evidence type="ECO:0000313" key="1">
    <source>
        <dbReference type="EMBL" id="MBD8045690.1"/>
    </source>
</evidence>
<proteinExistence type="predicted"/>
<sequence>MINKVIFDSLSHDCIYNIRETLIEEIIPVIKSNRDIVVLCIGTDRSTGDSLGPLVGEKLKFLVRNRVHIYGNLENPVHAKNIEETINNINILFPNAFIIAVDASLGSLANVGKVIIESKPLSPGSALNKDLPKVGDLSITGIVNISGSLEFMVLQNTRLYVVMKLADVISSGIYHCIVKAIGGRRFSSMNDNKNLDDNLKNIEL</sequence>
<dbReference type="InterPro" id="IPR009665">
    <property type="entry name" value="YyaC"/>
</dbReference>
<dbReference type="InterPro" id="IPR023430">
    <property type="entry name" value="Pept_HybD-like_dom_sf"/>
</dbReference>
<dbReference type="EMBL" id="JACSQB010000009">
    <property type="protein sequence ID" value="MBD8045690.1"/>
    <property type="molecule type" value="Genomic_DNA"/>
</dbReference>
<dbReference type="Proteomes" id="UP000627166">
    <property type="component" value="Unassembled WGS sequence"/>
</dbReference>
<protein>
    <submittedName>
        <fullName evidence="1">Spore protease YyaC</fullName>
    </submittedName>
</protein>
<dbReference type="GO" id="GO:0008233">
    <property type="term" value="F:peptidase activity"/>
    <property type="evidence" value="ECO:0007669"/>
    <property type="project" value="UniProtKB-KW"/>
</dbReference>
<comment type="caution">
    <text evidence="1">The sequence shown here is derived from an EMBL/GenBank/DDBJ whole genome shotgun (WGS) entry which is preliminary data.</text>
</comment>
<name>A0ABR8YN62_9CLOT</name>
<keyword evidence="1" id="KW-0645">Protease</keyword>
<keyword evidence="2" id="KW-1185">Reference proteome</keyword>
<keyword evidence="1" id="KW-0378">Hydrolase</keyword>
<dbReference type="NCBIfam" id="TIGR02841">
    <property type="entry name" value="spore_YyaC"/>
    <property type="match status" value="1"/>
</dbReference>
<dbReference type="RefSeq" id="WP_191738673.1">
    <property type="nucleotide sequence ID" value="NZ_JACSQB010000009.1"/>
</dbReference>
<organism evidence="1 2">
    <name type="scientific">Clostridium faecium</name>
    <dbReference type="NCBI Taxonomy" id="2762223"/>
    <lineage>
        <taxon>Bacteria</taxon>
        <taxon>Bacillati</taxon>
        <taxon>Bacillota</taxon>
        <taxon>Clostridia</taxon>
        <taxon>Eubacteriales</taxon>
        <taxon>Clostridiaceae</taxon>
        <taxon>Clostridium</taxon>
    </lineage>
</organism>
<gene>
    <name evidence="1" type="primary">yyaC</name>
    <name evidence="1" type="ORF">H9637_01300</name>
</gene>
<dbReference type="SUPFAM" id="SSF53163">
    <property type="entry name" value="HybD-like"/>
    <property type="match status" value="1"/>
</dbReference>
<dbReference type="Pfam" id="PF06866">
    <property type="entry name" value="DUF1256"/>
    <property type="match status" value="1"/>
</dbReference>
<evidence type="ECO:0000313" key="2">
    <source>
        <dbReference type="Proteomes" id="UP000627166"/>
    </source>
</evidence>